<gene>
    <name evidence="1" type="ORF">MLD38_015479</name>
</gene>
<protein>
    <submittedName>
        <fullName evidence="1">Uncharacterized protein</fullName>
    </submittedName>
</protein>
<accession>A0ACB9RHL0</accession>
<reference evidence="2" key="1">
    <citation type="journal article" date="2023" name="Front. Plant Sci.">
        <title>Chromosomal-level genome assembly of Melastoma candidum provides insights into trichome evolution.</title>
        <authorList>
            <person name="Zhong Y."/>
            <person name="Wu W."/>
            <person name="Sun C."/>
            <person name="Zou P."/>
            <person name="Liu Y."/>
            <person name="Dai S."/>
            <person name="Zhou R."/>
        </authorList>
    </citation>
    <scope>NUCLEOTIDE SEQUENCE [LARGE SCALE GENOMIC DNA]</scope>
</reference>
<evidence type="ECO:0000313" key="1">
    <source>
        <dbReference type="EMBL" id="KAI4377927.1"/>
    </source>
</evidence>
<comment type="caution">
    <text evidence="1">The sequence shown here is derived from an EMBL/GenBank/DDBJ whole genome shotgun (WGS) entry which is preliminary data.</text>
</comment>
<proteinExistence type="predicted"/>
<evidence type="ECO:0000313" key="2">
    <source>
        <dbReference type="Proteomes" id="UP001057402"/>
    </source>
</evidence>
<sequence length="186" mass="21185">MATPHESPSDKRWLPLEANPDVMNQFLWGLGLPPAEFECFDAYRFEDELLEMVPKPVPAVLFLFPITPQEERIQQETYMKEPSINLNYSRDAECTRMDLISIGFSSLLQTWIHYGKTLRSLDGRKPGPIAHDPCTPWSHLLQDAVEGNKGGMIEKRTQTGSTHSYVHERKGGGWGLHLVVPWVIID</sequence>
<name>A0ACB9RHL0_9MYRT</name>
<keyword evidence="2" id="KW-1185">Reference proteome</keyword>
<organism evidence="1 2">
    <name type="scientific">Melastoma candidum</name>
    <dbReference type="NCBI Taxonomy" id="119954"/>
    <lineage>
        <taxon>Eukaryota</taxon>
        <taxon>Viridiplantae</taxon>
        <taxon>Streptophyta</taxon>
        <taxon>Embryophyta</taxon>
        <taxon>Tracheophyta</taxon>
        <taxon>Spermatophyta</taxon>
        <taxon>Magnoliopsida</taxon>
        <taxon>eudicotyledons</taxon>
        <taxon>Gunneridae</taxon>
        <taxon>Pentapetalae</taxon>
        <taxon>rosids</taxon>
        <taxon>malvids</taxon>
        <taxon>Myrtales</taxon>
        <taxon>Melastomataceae</taxon>
        <taxon>Melastomatoideae</taxon>
        <taxon>Melastomateae</taxon>
        <taxon>Melastoma</taxon>
    </lineage>
</organism>
<dbReference type="Proteomes" id="UP001057402">
    <property type="component" value="Chromosome 4"/>
</dbReference>
<dbReference type="EMBL" id="CM042883">
    <property type="protein sequence ID" value="KAI4377927.1"/>
    <property type="molecule type" value="Genomic_DNA"/>
</dbReference>